<accession>A0A918Y099</accession>
<name>A0A918Y099_9ACTN</name>
<dbReference type="Proteomes" id="UP000608955">
    <property type="component" value="Unassembled WGS sequence"/>
</dbReference>
<evidence type="ECO:0000313" key="2">
    <source>
        <dbReference type="Proteomes" id="UP000608955"/>
    </source>
</evidence>
<gene>
    <name evidence="1" type="ORF">GCM10010508_08650</name>
</gene>
<evidence type="ECO:0000313" key="1">
    <source>
        <dbReference type="EMBL" id="GHD85327.1"/>
    </source>
</evidence>
<dbReference type="RefSeq" id="WP_190176344.1">
    <property type="nucleotide sequence ID" value="NZ_BMVF01000002.1"/>
</dbReference>
<reference evidence="1" key="1">
    <citation type="journal article" date="2014" name="Int. J. Syst. Evol. Microbiol.">
        <title>Complete genome sequence of Corynebacterium casei LMG S-19264T (=DSM 44701T), isolated from a smear-ripened cheese.</title>
        <authorList>
            <consortium name="US DOE Joint Genome Institute (JGI-PGF)"/>
            <person name="Walter F."/>
            <person name="Albersmeier A."/>
            <person name="Kalinowski J."/>
            <person name="Ruckert C."/>
        </authorList>
    </citation>
    <scope>NUCLEOTIDE SEQUENCE</scope>
    <source>
        <strain evidence="1">JCM 4654</strain>
    </source>
</reference>
<dbReference type="EMBL" id="BMVF01000002">
    <property type="protein sequence ID" value="GHD85327.1"/>
    <property type="molecule type" value="Genomic_DNA"/>
</dbReference>
<sequence>MTPTHGKEVEYWQLAGARTLLSPYEGWSKRIPDNAAEWRERLFTLVRGLRTASVDGARHPAEISAELRLAADLFEAFPDGSHKALKNLPRAATEERTPGVWREIADYVDNWGADLETFCARPMDTWELSLRFPRFSQILPIYFGQDGVAISDDMHDATSEEGIRMYIEETHPRCPWDLPSVVAECHQAMAVFHTEHQMDRFFSSAAMAGGSGTEDFTDFFPLFARLCVEHLRESHSPLWEPRA</sequence>
<reference evidence="1" key="2">
    <citation type="submission" date="2020-09" db="EMBL/GenBank/DDBJ databases">
        <authorList>
            <person name="Sun Q."/>
            <person name="Ohkuma M."/>
        </authorList>
    </citation>
    <scope>NUCLEOTIDE SEQUENCE</scope>
    <source>
        <strain evidence="1">JCM 4654</strain>
    </source>
</reference>
<dbReference type="AlphaFoldDB" id="A0A918Y099"/>
<protein>
    <submittedName>
        <fullName evidence="1">Uncharacterized protein</fullName>
    </submittedName>
</protein>
<comment type="caution">
    <text evidence="1">The sequence shown here is derived from an EMBL/GenBank/DDBJ whole genome shotgun (WGS) entry which is preliminary data.</text>
</comment>
<proteinExistence type="predicted"/>
<keyword evidence="2" id="KW-1185">Reference proteome</keyword>
<organism evidence="1 2">
    <name type="scientific">Streptomyces naganishii JCM 4654</name>
    <dbReference type="NCBI Taxonomy" id="1306179"/>
    <lineage>
        <taxon>Bacteria</taxon>
        <taxon>Bacillati</taxon>
        <taxon>Actinomycetota</taxon>
        <taxon>Actinomycetes</taxon>
        <taxon>Kitasatosporales</taxon>
        <taxon>Streptomycetaceae</taxon>
        <taxon>Streptomyces</taxon>
    </lineage>
</organism>